<dbReference type="PANTHER" id="PTHR13522:SF3">
    <property type="entry name" value="U6 SNRNA PHOSPHODIESTERASE 1"/>
    <property type="match status" value="1"/>
</dbReference>
<keyword evidence="3" id="KW-0456">Lyase</keyword>
<name>A0A2P6TJ43_CHLSO</name>
<feature type="compositionally biased region" description="Low complexity" evidence="7">
    <location>
        <begin position="120"/>
        <end position="130"/>
    </location>
</feature>
<evidence type="ECO:0000256" key="1">
    <source>
        <dbReference type="ARBA" id="ARBA00022722"/>
    </source>
</evidence>
<comment type="caution">
    <text evidence="8">The sequence shown here is derived from an EMBL/GenBank/DDBJ whole genome shotgun (WGS) entry which is preliminary data.</text>
</comment>
<keyword evidence="2" id="KW-0378">Hydrolase</keyword>
<feature type="compositionally biased region" description="Low complexity" evidence="7">
    <location>
        <begin position="279"/>
        <end position="288"/>
    </location>
</feature>
<dbReference type="PANTHER" id="PTHR13522">
    <property type="entry name" value="U6 SNRNA PHOSPHODIESTERASE 1"/>
    <property type="match status" value="1"/>
</dbReference>
<dbReference type="InterPro" id="IPR027521">
    <property type="entry name" value="Usb1"/>
</dbReference>
<feature type="region of interest" description="Disordered" evidence="7">
    <location>
        <begin position="1"/>
        <end position="56"/>
    </location>
</feature>
<evidence type="ECO:0000256" key="5">
    <source>
        <dbReference type="ARBA" id="ARBA00029543"/>
    </source>
</evidence>
<dbReference type="GO" id="GO:0000175">
    <property type="term" value="F:3'-5'-RNA exonuclease activity"/>
    <property type="evidence" value="ECO:0007669"/>
    <property type="project" value="TreeGrafter"/>
</dbReference>
<dbReference type="Proteomes" id="UP000239899">
    <property type="component" value="Unassembled WGS sequence"/>
</dbReference>
<organism evidence="8 9">
    <name type="scientific">Chlorella sorokiniana</name>
    <name type="common">Freshwater green alga</name>
    <dbReference type="NCBI Taxonomy" id="3076"/>
    <lineage>
        <taxon>Eukaryota</taxon>
        <taxon>Viridiplantae</taxon>
        <taxon>Chlorophyta</taxon>
        <taxon>core chlorophytes</taxon>
        <taxon>Trebouxiophyceae</taxon>
        <taxon>Chlorellales</taxon>
        <taxon>Chlorellaceae</taxon>
        <taxon>Chlorella clade</taxon>
        <taxon>Chlorella</taxon>
    </lineage>
</organism>
<reference evidence="8 9" key="1">
    <citation type="journal article" date="2018" name="Plant J.">
        <title>Genome sequences of Chlorella sorokiniana UTEX 1602 and Micractinium conductrix SAG 241.80: implications to maltose excretion by a green alga.</title>
        <authorList>
            <person name="Arriola M.B."/>
            <person name="Velmurugan N."/>
            <person name="Zhang Y."/>
            <person name="Plunkett M.H."/>
            <person name="Hondzo H."/>
            <person name="Barney B.M."/>
        </authorList>
    </citation>
    <scope>NUCLEOTIDE SEQUENCE [LARGE SCALE GENOMIC DNA]</scope>
    <source>
        <strain evidence="9">UTEX 1602</strain>
    </source>
</reference>
<accession>A0A2P6TJ43</accession>
<keyword evidence="4" id="KW-0539">Nucleus</keyword>
<dbReference type="GO" id="GO:0016829">
    <property type="term" value="F:lyase activity"/>
    <property type="evidence" value="ECO:0007669"/>
    <property type="project" value="UniProtKB-KW"/>
</dbReference>
<dbReference type="AlphaFoldDB" id="A0A2P6TJ43"/>
<evidence type="ECO:0000313" key="9">
    <source>
        <dbReference type="Proteomes" id="UP000239899"/>
    </source>
</evidence>
<evidence type="ECO:0000256" key="2">
    <source>
        <dbReference type="ARBA" id="ARBA00022801"/>
    </source>
</evidence>
<evidence type="ECO:0000256" key="7">
    <source>
        <dbReference type="SAM" id="MobiDB-lite"/>
    </source>
</evidence>
<evidence type="ECO:0000256" key="4">
    <source>
        <dbReference type="ARBA" id="ARBA00023242"/>
    </source>
</evidence>
<dbReference type="EMBL" id="LHPG02000014">
    <property type="protein sequence ID" value="PRW39260.1"/>
    <property type="molecule type" value="Genomic_DNA"/>
</dbReference>
<protein>
    <recommendedName>
        <fullName evidence="5">U6 snRNA phosphodiesterase 1</fullName>
    </recommendedName>
    <alternativeName>
        <fullName evidence="6">3'-5' RNA exonuclease USB1</fullName>
    </alternativeName>
</protein>
<evidence type="ECO:0000256" key="3">
    <source>
        <dbReference type="ARBA" id="ARBA00023239"/>
    </source>
</evidence>
<keyword evidence="1" id="KW-0540">Nuclease</keyword>
<dbReference type="Pfam" id="PF09749">
    <property type="entry name" value="HVSL"/>
    <property type="match status" value="2"/>
</dbReference>
<sequence length="406" mass="42055">MEALLGYLSDSSGAGSEGEEPPLKRARPEAARPAPPLLPPADALLDGSYSPPPAAAQRALERAVLHQGRERAFPHVTGNFATHVYIEVPTPSSCLGTLQELLQLLQAQLPDLQPVVHAPSSSNSSSSSSSVATDKPPRQRQAAAPAASLPAAGAAPASAAGSVQAAAAGGRPARLAQPLYHVSLSRTVPLRLDQIQPLVDELRRRLRQRDTFQIQLARLVVFCNDARTRTFLAVAAEEAGCSSGGSKLEGGSAAGPLGGAPAQAAEHPNGGGSGDRDSSSGLSSSSELEGGGKDSNWAAGNGAAASTELGRLQRPNYCRQLVQMCHAVSGVFAAHGLPRFYADPQPHASIAWLLGDRQQQLEAALEAPAARAVAHRLAGMSWQLRPAAVVCKAGQRENVVWPATSS</sequence>
<evidence type="ECO:0000256" key="6">
    <source>
        <dbReference type="ARBA" id="ARBA00030030"/>
    </source>
</evidence>
<evidence type="ECO:0000313" key="8">
    <source>
        <dbReference type="EMBL" id="PRW39260.1"/>
    </source>
</evidence>
<feature type="compositionally biased region" description="Low complexity" evidence="7">
    <location>
        <begin position="139"/>
        <end position="149"/>
    </location>
</feature>
<dbReference type="GO" id="GO:0005634">
    <property type="term" value="C:nucleus"/>
    <property type="evidence" value="ECO:0007669"/>
    <property type="project" value="TreeGrafter"/>
</dbReference>
<dbReference type="GO" id="GO:0034477">
    <property type="term" value="P:U6 snRNA 3'-end processing"/>
    <property type="evidence" value="ECO:0007669"/>
    <property type="project" value="InterPro"/>
</dbReference>
<feature type="region of interest" description="Disordered" evidence="7">
    <location>
        <begin position="241"/>
        <end position="299"/>
    </location>
</feature>
<dbReference type="STRING" id="3076.A0A2P6TJ43"/>
<dbReference type="OrthoDB" id="515341at2759"/>
<keyword evidence="9" id="KW-1185">Reference proteome</keyword>
<gene>
    <name evidence="8" type="ORF">C2E21_7031</name>
</gene>
<dbReference type="Gene3D" id="3.90.1140.10">
    <property type="entry name" value="Cyclic phosphodiesterase"/>
    <property type="match status" value="1"/>
</dbReference>
<feature type="region of interest" description="Disordered" evidence="7">
    <location>
        <begin position="115"/>
        <end position="149"/>
    </location>
</feature>
<feature type="compositionally biased region" description="Basic and acidic residues" evidence="7">
    <location>
        <begin position="21"/>
        <end position="30"/>
    </location>
</feature>
<proteinExistence type="predicted"/>